<dbReference type="VEuPathDB" id="FungiDB:PADG_11805"/>
<dbReference type="AlphaFoldDB" id="A0A0A0HUI6"/>
<gene>
    <name evidence="1" type="ORF">PADG_11805</name>
</gene>
<dbReference type="Proteomes" id="UP000001628">
    <property type="component" value="Unassembled WGS sequence"/>
</dbReference>
<evidence type="ECO:0000313" key="1">
    <source>
        <dbReference type="EMBL" id="KGM92018.1"/>
    </source>
</evidence>
<dbReference type="HOGENOM" id="CLU_1759379_0_0_1"/>
<name>A0A0A0HUI6_PARBD</name>
<dbReference type="KEGG" id="pbn:PADG_11805"/>
<protein>
    <submittedName>
        <fullName evidence="1">Uncharacterized protein</fullName>
    </submittedName>
</protein>
<dbReference type="InParanoid" id="A0A0A0HUI6"/>
<organism evidence="1 2">
    <name type="scientific">Paracoccidioides brasiliensis (strain Pb18)</name>
    <dbReference type="NCBI Taxonomy" id="502780"/>
    <lineage>
        <taxon>Eukaryota</taxon>
        <taxon>Fungi</taxon>
        <taxon>Dikarya</taxon>
        <taxon>Ascomycota</taxon>
        <taxon>Pezizomycotina</taxon>
        <taxon>Eurotiomycetes</taxon>
        <taxon>Eurotiomycetidae</taxon>
        <taxon>Onygenales</taxon>
        <taxon>Ajellomycetaceae</taxon>
        <taxon>Paracoccidioides</taxon>
    </lineage>
</organism>
<dbReference type="RefSeq" id="XP_010760528.1">
    <property type="nucleotide sequence ID" value="XM_010762226.1"/>
</dbReference>
<dbReference type="GeneID" id="22587702"/>
<proteinExistence type="predicted"/>
<keyword evidence="2" id="KW-1185">Reference proteome</keyword>
<sequence>MRESDPSTWGGHWPCSTYLGDRGDSAACFFASPVSTHEPNAHCACGPKTGVDSSRRPQSQLFVYMPPHLSSAPYGQLDSTASRQSQVSRFRSALEQIIQIKSGIHRSQESRRFVQTSKPSTSRYKIPVAGIQETLRDAAANHGLVKVL</sequence>
<dbReference type="EMBL" id="KN275961">
    <property type="protein sequence ID" value="KGM92018.1"/>
    <property type="molecule type" value="Genomic_DNA"/>
</dbReference>
<accession>A0A0A0HUI6</accession>
<evidence type="ECO:0000313" key="2">
    <source>
        <dbReference type="Proteomes" id="UP000001628"/>
    </source>
</evidence>
<reference evidence="1 2" key="1">
    <citation type="journal article" date="2011" name="PLoS Genet.">
        <title>Comparative genomic analysis of human fungal pathogens causing paracoccidioidomycosis.</title>
        <authorList>
            <person name="Desjardins C.A."/>
            <person name="Champion M.D."/>
            <person name="Holder J.W."/>
            <person name="Muszewska A."/>
            <person name="Goldberg J."/>
            <person name="Bailao A.M."/>
            <person name="Brigido M.M."/>
            <person name="Ferreira M.E."/>
            <person name="Garcia A.M."/>
            <person name="Grynberg M."/>
            <person name="Gujja S."/>
            <person name="Heiman D.I."/>
            <person name="Henn M.R."/>
            <person name="Kodira C.D."/>
            <person name="Leon-Narvaez H."/>
            <person name="Longo L.V."/>
            <person name="Ma L.J."/>
            <person name="Malavazi I."/>
            <person name="Matsuo A.L."/>
            <person name="Morais F.V."/>
            <person name="Pereira M."/>
            <person name="Rodriguez-Brito S."/>
            <person name="Sakthikumar S."/>
            <person name="Salem-Izacc S.M."/>
            <person name="Sykes S.M."/>
            <person name="Teixeira M.M."/>
            <person name="Vallejo M.C."/>
            <person name="Walter M.E."/>
            <person name="Yandava C."/>
            <person name="Young S."/>
            <person name="Zeng Q."/>
            <person name="Zucker J."/>
            <person name="Felipe M.S."/>
            <person name="Goldman G.H."/>
            <person name="Haas B.J."/>
            <person name="McEwen J.G."/>
            <person name="Nino-Vega G."/>
            <person name="Puccia R."/>
            <person name="San-Blas G."/>
            <person name="Soares C.M."/>
            <person name="Birren B.W."/>
            <person name="Cuomo C.A."/>
        </authorList>
    </citation>
    <scope>NUCLEOTIDE SEQUENCE [LARGE SCALE GENOMIC DNA]</scope>
    <source>
        <strain evidence="1 2">Pb18</strain>
    </source>
</reference>